<dbReference type="InterPro" id="IPR016032">
    <property type="entry name" value="Sig_transdc_resp-reg_C-effctor"/>
</dbReference>
<evidence type="ECO:0000313" key="10">
    <source>
        <dbReference type="Proteomes" id="UP001596203"/>
    </source>
</evidence>
<dbReference type="InterPro" id="IPR036388">
    <property type="entry name" value="WH-like_DNA-bd_sf"/>
</dbReference>
<dbReference type="InterPro" id="IPR001867">
    <property type="entry name" value="OmpR/PhoB-type_DNA-bd"/>
</dbReference>
<feature type="repeat" description="TPR" evidence="5">
    <location>
        <begin position="834"/>
        <end position="867"/>
    </location>
</feature>
<feature type="domain" description="OmpR/PhoB-type" evidence="8">
    <location>
        <begin position="1"/>
        <end position="76"/>
    </location>
</feature>
<evidence type="ECO:0000256" key="4">
    <source>
        <dbReference type="ARBA" id="ARBA00023163"/>
    </source>
</evidence>
<comment type="caution">
    <text evidence="9">The sequence shown here is derived from an EMBL/GenBank/DDBJ whole genome shotgun (WGS) entry which is preliminary data.</text>
</comment>
<dbReference type="InterPro" id="IPR011990">
    <property type="entry name" value="TPR-like_helical_dom_sf"/>
</dbReference>
<dbReference type="EMBL" id="JBHSPR010000029">
    <property type="protein sequence ID" value="MFC6020097.1"/>
    <property type="molecule type" value="Genomic_DNA"/>
</dbReference>
<evidence type="ECO:0000313" key="9">
    <source>
        <dbReference type="EMBL" id="MFC6020097.1"/>
    </source>
</evidence>
<reference evidence="10" key="1">
    <citation type="journal article" date="2019" name="Int. J. Syst. Evol. Microbiol.">
        <title>The Global Catalogue of Microorganisms (GCM) 10K type strain sequencing project: providing services to taxonomists for standard genome sequencing and annotation.</title>
        <authorList>
            <consortium name="The Broad Institute Genomics Platform"/>
            <consortium name="The Broad Institute Genome Sequencing Center for Infectious Disease"/>
            <person name="Wu L."/>
            <person name="Ma J."/>
        </authorList>
    </citation>
    <scope>NUCLEOTIDE SEQUENCE [LARGE SCALE GENOMIC DNA]</scope>
    <source>
        <strain evidence="10">ZS-35-S2</strain>
    </source>
</reference>
<dbReference type="Gene3D" id="1.25.40.10">
    <property type="entry name" value="Tetratricopeptide repeat domain"/>
    <property type="match status" value="3"/>
</dbReference>
<proteinExistence type="inferred from homology"/>
<accession>A0ABW1KG68</accession>
<feature type="compositionally biased region" description="Polar residues" evidence="7">
    <location>
        <begin position="241"/>
        <end position="252"/>
    </location>
</feature>
<keyword evidence="5" id="KW-0802">TPR repeat</keyword>
<dbReference type="SMART" id="SM01043">
    <property type="entry name" value="BTAD"/>
    <property type="match status" value="1"/>
</dbReference>
<dbReference type="Pfam" id="PF13424">
    <property type="entry name" value="TPR_12"/>
    <property type="match status" value="2"/>
</dbReference>
<keyword evidence="3 6" id="KW-0238">DNA-binding</keyword>
<dbReference type="PANTHER" id="PTHR35807:SF1">
    <property type="entry name" value="TRANSCRIPTIONAL REGULATOR REDD"/>
    <property type="match status" value="1"/>
</dbReference>
<dbReference type="InterPro" id="IPR005158">
    <property type="entry name" value="BTAD"/>
</dbReference>
<evidence type="ECO:0000256" key="7">
    <source>
        <dbReference type="SAM" id="MobiDB-lite"/>
    </source>
</evidence>
<dbReference type="InterPro" id="IPR019734">
    <property type="entry name" value="TPR_rpt"/>
</dbReference>
<keyword evidence="2" id="KW-0805">Transcription regulation</keyword>
<dbReference type="PROSITE" id="PS51755">
    <property type="entry name" value="OMPR_PHOB"/>
    <property type="match status" value="1"/>
</dbReference>
<dbReference type="SUPFAM" id="SSF52540">
    <property type="entry name" value="P-loop containing nucleoside triphosphate hydrolases"/>
    <property type="match status" value="1"/>
</dbReference>
<dbReference type="InterPro" id="IPR051677">
    <property type="entry name" value="AfsR-DnrI-RedD_regulator"/>
</dbReference>
<evidence type="ECO:0000256" key="2">
    <source>
        <dbReference type="ARBA" id="ARBA00023015"/>
    </source>
</evidence>
<keyword evidence="10" id="KW-1185">Reference proteome</keyword>
<dbReference type="SMART" id="SM00028">
    <property type="entry name" value="TPR"/>
    <property type="match status" value="5"/>
</dbReference>
<evidence type="ECO:0000256" key="1">
    <source>
        <dbReference type="ARBA" id="ARBA00005820"/>
    </source>
</evidence>
<feature type="DNA-binding region" description="OmpR/PhoB-type" evidence="6">
    <location>
        <begin position="1"/>
        <end position="76"/>
    </location>
</feature>
<feature type="compositionally biased region" description="Basic and acidic residues" evidence="7">
    <location>
        <begin position="225"/>
        <end position="234"/>
    </location>
</feature>
<dbReference type="SMART" id="SM00862">
    <property type="entry name" value="Trans_reg_C"/>
    <property type="match status" value="1"/>
</dbReference>
<dbReference type="Proteomes" id="UP001596203">
    <property type="component" value="Unassembled WGS sequence"/>
</dbReference>
<organism evidence="9 10">
    <name type="scientific">Plantactinospora solaniradicis</name>
    <dbReference type="NCBI Taxonomy" id="1723736"/>
    <lineage>
        <taxon>Bacteria</taxon>
        <taxon>Bacillati</taxon>
        <taxon>Actinomycetota</taxon>
        <taxon>Actinomycetes</taxon>
        <taxon>Micromonosporales</taxon>
        <taxon>Micromonosporaceae</taxon>
        <taxon>Plantactinospora</taxon>
    </lineage>
</organism>
<keyword evidence="4" id="KW-0804">Transcription</keyword>
<dbReference type="Gene3D" id="3.40.50.300">
    <property type="entry name" value="P-loop containing nucleotide triphosphate hydrolases"/>
    <property type="match status" value="1"/>
</dbReference>
<dbReference type="Pfam" id="PF03704">
    <property type="entry name" value="BTAD"/>
    <property type="match status" value="1"/>
</dbReference>
<gene>
    <name evidence="9" type="ORF">ACFP2T_28370</name>
</gene>
<name>A0ABW1KG68_9ACTN</name>
<feature type="region of interest" description="Disordered" evidence="7">
    <location>
        <begin position="224"/>
        <end position="259"/>
    </location>
</feature>
<dbReference type="Gene3D" id="1.10.10.10">
    <property type="entry name" value="Winged helix-like DNA-binding domain superfamily/Winged helix DNA-binding domain"/>
    <property type="match status" value="1"/>
</dbReference>
<comment type="similarity">
    <text evidence="1">Belongs to the AfsR/DnrI/RedD regulatory family.</text>
</comment>
<dbReference type="CDD" id="cd15831">
    <property type="entry name" value="BTAD"/>
    <property type="match status" value="1"/>
</dbReference>
<evidence type="ECO:0000259" key="8">
    <source>
        <dbReference type="PROSITE" id="PS51755"/>
    </source>
</evidence>
<dbReference type="Pfam" id="PF00486">
    <property type="entry name" value="Trans_reg_C"/>
    <property type="match status" value="1"/>
</dbReference>
<dbReference type="InterPro" id="IPR027417">
    <property type="entry name" value="P-loop_NTPase"/>
</dbReference>
<dbReference type="SUPFAM" id="SSF48452">
    <property type="entry name" value="TPR-like"/>
    <property type="match status" value="2"/>
</dbReference>
<evidence type="ECO:0000256" key="6">
    <source>
        <dbReference type="PROSITE-ProRule" id="PRU01091"/>
    </source>
</evidence>
<protein>
    <submittedName>
        <fullName evidence="9">BTAD domain-containing putative transcriptional regulator</fullName>
    </submittedName>
</protein>
<evidence type="ECO:0000256" key="3">
    <source>
        <dbReference type="ARBA" id="ARBA00023125"/>
    </source>
</evidence>
<sequence>MGGPRQRAVLAALAVDAGRPLLADLLIHRVWGQDSPARARQALYVYVARLRAVFATLDADEPVRLLRRARGYLLDIAVDRVDLHRFTELVARSREPGAIDEDRAVLLRQALDLWRGTPLGDLSGDWVEQARRGWQRQYLDAVVGWAEAELRLGRAAPLVGPLTAVLADHPVEESVALVLMRTLRAAGHPTGALDCYTATRKSLVDQLGIEPGAELQRLHQAILRGESDGSDESRPTGGSPGSTARNAQSGTVPAQLPLQVPDLLGRDHELARLDAMVANAGGCAAGVVTGTAGVGKTALAVHWAHRVADRFPDGQLYLNLHGFDEEWASITPADALDDLLTGLGVSPEQRPGGLDARAALYRSHLAGRRMLVVLDNARDSEQVRPLLPGTPGCAVVVTSRNQLTSLVVVEGAHPIALDLLSVRSAHEMLTRRLGPERMAADPQIVDEVIEQCARLPLALAIIAARAVAHPDFSLASTRDELRASRNALDVLDGGDPSTNVRTVLSWSYRTLSEQAARLFRLLGLHPGADIAVPAVASLIGVPVHRARRLVAELIRANMITHHLPGRYLLHDLLHEYAVEMTGSVDSTAERRTARHRLFDHYVHSACSAALLLVSQRLPPVPETALPGVTVEKFADPQAALGWYQAECAVLVATVRDAAAHGFDSHTWRLGWTLRTTLTRRVRWPDSSALQRLALEAARRCVRDGDHSEDRAGQAHLHRGLARVETRQGQHDRAEAHLRTALVISTEMEDPLGVADTYIGFGWRHQRRGEFAESVRYLERSREIYEDIGHRAGQFETYHAIAWAHTRLGNYQEALAYGERALRGYEGLGDDTGEAHVWDTLGACHRRAGDHQQAILCYQRALALFRKNGNSLYEADTLTFLGDACQAIGETEAARRAWQRGLDLLPGLEGPEVTDVQGRLRQRTSA</sequence>
<dbReference type="SUPFAM" id="SSF46894">
    <property type="entry name" value="C-terminal effector domain of the bipartite response regulators"/>
    <property type="match status" value="1"/>
</dbReference>
<dbReference type="PRINTS" id="PR00364">
    <property type="entry name" value="DISEASERSIST"/>
</dbReference>
<dbReference type="PROSITE" id="PS50005">
    <property type="entry name" value="TPR"/>
    <property type="match status" value="1"/>
</dbReference>
<evidence type="ECO:0000256" key="5">
    <source>
        <dbReference type="PROSITE-ProRule" id="PRU00339"/>
    </source>
</evidence>
<dbReference type="PANTHER" id="PTHR35807">
    <property type="entry name" value="TRANSCRIPTIONAL REGULATOR REDD-RELATED"/>
    <property type="match status" value="1"/>
</dbReference>